<evidence type="ECO:0000313" key="2">
    <source>
        <dbReference type="Proteomes" id="UP000744438"/>
    </source>
</evidence>
<reference evidence="1" key="1">
    <citation type="submission" date="2020-10" db="EMBL/GenBank/DDBJ databases">
        <title>Microbiome of the Black Sea water column analyzed by genome centric metagenomics.</title>
        <authorList>
            <person name="Cabello-Yeves P.J."/>
            <person name="Callieri C."/>
            <person name="Picazo A."/>
            <person name="Mehrshad M."/>
            <person name="Haro-Moreno J.M."/>
            <person name="Roda-Garcia J."/>
            <person name="Dzembekova N."/>
            <person name="Slabakova V."/>
            <person name="Slabakova N."/>
            <person name="Moncheva S."/>
            <person name="Rodriguez-Valera F."/>
        </authorList>
    </citation>
    <scope>NUCLEOTIDE SEQUENCE</scope>
    <source>
        <strain evidence="1">BS307-5m-G49</strain>
    </source>
</reference>
<dbReference type="CDD" id="cd16328">
    <property type="entry name" value="RseA_N"/>
    <property type="match status" value="1"/>
</dbReference>
<name>A0A937LC72_9GAMM</name>
<accession>A0A937LC72</accession>
<comment type="caution">
    <text evidence="1">The sequence shown here is derived from an EMBL/GenBank/DDBJ whole genome shotgun (WGS) entry which is preliminary data.</text>
</comment>
<dbReference type="GO" id="GO:0016989">
    <property type="term" value="F:sigma factor antagonist activity"/>
    <property type="evidence" value="ECO:0007669"/>
    <property type="project" value="InterPro"/>
</dbReference>
<evidence type="ECO:0000313" key="1">
    <source>
        <dbReference type="EMBL" id="MBL6811621.1"/>
    </source>
</evidence>
<dbReference type="AlphaFoldDB" id="A0A937LC72"/>
<dbReference type="Gene3D" id="1.10.10.880">
    <property type="entry name" value="Anti sigma-E protein RseA, N-terminal domain"/>
    <property type="match status" value="1"/>
</dbReference>
<gene>
    <name evidence="1" type="ORF">ISQ63_01910</name>
</gene>
<protein>
    <submittedName>
        <fullName evidence="1">Sigma-E factor negative regulatory protein</fullName>
    </submittedName>
</protein>
<dbReference type="InterPro" id="IPR036147">
    <property type="entry name" value="Anti-sigma_E_RseA_N_sf"/>
</dbReference>
<sequence length="229" mass="26330">MESSVDQRLSLLLDGEASEFETRRLVEDISKNPHIKKRWLEMNKQKSALRRELLKPNLDLSSKILNELQKSKKTINQKHHENRFSWGKIPYMRTCSYLFGLCFTLTFIFFEFSSQPNQSFLQVSAPKTLVSTINPVILDDYGRNFEGNLRSYKFISNNQVEANYGIKGSNANLKLKFFLKDDSNNVKLSSISNGITINTRKGDKPMIINLSSDKLSNQKLISISNLILE</sequence>
<proteinExistence type="predicted"/>
<dbReference type="Proteomes" id="UP000744438">
    <property type="component" value="Unassembled WGS sequence"/>
</dbReference>
<dbReference type="EMBL" id="JADHQC010000006">
    <property type="protein sequence ID" value="MBL6811621.1"/>
    <property type="molecule type" value="Genomic_DNA"/>
</dbReference>
<dbReference type="InterPro" id="IPR005572">
    <property type="entry name" value="Anti-sigma_E_RseA_N"/>
</dbReference>
<organism evidence="1 2">
    <name type="scientific">SAR86 cluster bacterium</name>
    <dbReference type="NCBI Taxonomy" id="2030880"/>
    <lineage>
        <taxon>Bacteria</taxon>
        <taxon>Pseudomonadati</taxon>
        <taxon>Pseudomonadota</taxon>
        <taxon>Gammaproteobacteria</taxon>
        <taxon>SAR86 cluster</taxon>
    </lineage>
</organism>